<keyword evidence="4" id="KW-0560">Oxidoreductase</keyword>
<evidence type="ECO:0000256" key="6">
    <source>
        <dbReference type="SAM" id="Phobius"/>
    </source>
</evidence>
<dbReference type="PRINTS" id="PR00080">
    <property type="entry name" value="SDRFAMILY"/>
</dbReference>
<evidence type="ECO:0000256" key="5">
    <source>
        <dbReference type="RuleBase" id="RU000363"/>
    </source>
</evidence>
<accession>A0AA35RNM4</accession>
<proteinExistence type="inferred from homology"/>
<dbReference type="Gene3D" id="3.40.50.720">
    <property type="entry name" value="NAD(P)-binding Rossmann-like Domain"/>
    <property type="match status" value="1"/>
</dbReference>
<dbReference type="FunFam" id="3.40.50.720:FF:000137">
    <property type="entry name" value="Hydroxysteroid (17-beta) dehydrogenase 3"/>
    <property type="match status" value="1"/>
</dbReference>
<dbReference type="SUPFAM" id="SSF51735">
    <property type="entry name" value="NAD(P)-binding Rossmann-fold domains"/>
    <property type="match status" value="1"/>
</dbReference>
<dbReference type="GO" id="GO:0016491">
    <property type="term" value="F:oxidoreductase activity"/>
    <property type="evidence" value="ECO:0007669"/>
    <property type="project" value="UniProtKB-KW"/>
</dbReference>
<dbReference type="PRINTS" id="PR00081">
    <property type="entry name" value="GDHRDH"/>
</dbReference>
<dbReference type="InterPro" id="IPR020904">
    <property type="entry name" value="Sc_DH/Rdtase_CS"/>
</dbReference>
<dbReference type="PIRSF" id="PIRSF000126">
    <property type="entry name" value="11-beta-HSD1"/>
    <property type="match status" value="1"/>
</dbReference>
<dbReference type="Pfam" id="PF00106">
    <property type="entry name" value="adh_short"/>
    <property type="match status" value="1"/>
</dbReference>
<evidence type="ECO:0000256" key="1">
    <source>
        <dbReference type="ARBA" id="ARBA00004240"/>
    </source>
</evidence>
<keyword evidence="6" id="KW-1133">Transmembrane helix</keyword>
<evidence type="ECO:0000256" key="2">
    <source>
        <dbReference type="ARBA" id="ARBA00006484"/>
    </source>
</evidence>
<dbReference type="AlphaFoldDB" id="A0AA35RNM4"/>
<dbReference type="PANTHER" id="PTHR43899:SF13">
    <property type="entry name" value="RH59310P"/>
    <property type="match status" value="1"/>
</dbReference>
<dbReference type="InterPro" id="IPR036291">
    <property type="entry name" value="NAD(P)-bd_dom_sf"/>
</dbReference>
<sequence>MEFATQAWDLFMSDCLYPFRAVATGVGVVYLLKTVCSTLCFLCPFIKAYVLAPLGIFRPNLKKYGPWAVVTGASEGIGRAYAIQLAKRGLNVVIMSRSREKLEKVADEIKKYGVEVRIIPVDFSSGAEIYPEIKKQLQDLEIGLLVNNVGLSYEHPEFFLDVPADRLRNILEVNCHSMVQMTHLLLPKMVERKKGLVINIASLSAEFPLAMLTVYSASKVFVSFFSDGLMQEYGSKGIVIQCITPGLVSTAMSGIKKPRSDAPSPDTFVTSALNTVGHYHHTAGCIPHVIQVLVFKLWASKFKRMAADSMMKTRAKALKRKEREKKE</sequence>
<dbReference type="InterPro" id="IPR051019">
    <property type="entry name" value="VLCFA-Steroid_DH"/>
</dbReference>
<evidence type="ECO:0000256" key="4">
    <source>
        <dbReference type="ARBA" id="ARBA00023002"/>
    </source>
</evidence>
<comment type="subcellular location">
    <subcellularLocation>
        <location evidence="1">Endoplasmic reticulum</location>
    </subcellularLocation>
</comment>
<dbReference type="CDD" id="cd05356">
    <property type="entry name" value="17beta-HSD1_like_SDR_c"/>
    <property type="match status" value="1"/>
</dbReference>
<evidence type="ECO:0000313" key="7">
    <source>
        <dbReference type="EMBL" id="CAI8013412.1"/>
    </source>
</evidence>
<keyword evidence="8" id="KW-1185">Reference proteome</keyword>
<keyword evidence="6" id="KW-0812">Transmembrane</keyword>
<evidence type="ECO:0000256" key="3">
    <source>
        <dbReference type="ARBA" id="ARBA00022857"/>
    </source>
</evidence>
<dbReference type="PANTHER" id="PTHR43899">
    <property type="entry name" value="RH59310P"/>
    <property type="match status" value="1"/>
</dbReference>
<organism evidence="7 8">
    <name type="scientific">Geodia barretti</name>
    <name type="common">Barrett's horny sponge</name>
    <dbReference type="NCBI Taxonomy" id="519541"/>
    <lineage>
        <taxon>Eukaryota</taxon>
        <taxon>Metazoa</taxon>
        <taxon>Porifera</taxon>
        <taxon>Demospongiae</taxon>
        <taxon>Heteroscleromorpha</taxon>
        <taxon>Tetractinellida</taxon>
        <taxon>Astrophorina</taxon>
        <taxon>Geodiidae</taxon>
        <taxon>Geodia</taxon>
    </lineage>
</organism>
<dbReference type="EMBL" id="CASHTH010001259">
    <property type="protein sequence ID" value="CAI8013412.1"/>
    <property type="molecule type" value="Genomic_DNA"/>
</dbReference>
<feature type="transmembrane region" description="Helical" evidence="6">
    <location>
        <begin position="28"/>
        <end position="52"/>
    </location>
</feature>
<dbReference type="Proteomes" id="UP001174909">
    <property type="component" value="Unassembled WGS sequence"/>
</dbReference>
<keyword evidence="3" id="KW-0521">NADP</keyword>
<gene>
    <name evidence="7" type="ORF">GBAR_LOCUS8507</name>
</gene>
<dbReference type="PROSITE" id="PS00061">
    <property type="entry name" value="ADH_SHORT"/>
    <property type="match status" value="1"/>
</dbReference>
<comment type="similarity">
    <text evidence="2 5">Belongs to the short-chain dehydrogenases/reductases (SDR) family.</text>
</comment>
<comment type="caution">
    <text evidence="7">The sequence shown here is derived from an EMBL/GenBank/DDBJ whole genome shotgun (WGS) entry which is preliminary data.</text>
</comment>
<dbReference type="GO" id="GO:0005783">
    <property type="term" value="C:endoplasmic reticulum"/>
    <property type="evidence" value="ECO:0007669"/>
    <property type="project" value="UniProtKB-SubCell"/>
</dbReference>
<protein>
    <submittedName>
        <fullName evidence="7">Very-long-chain 3-oxoacyl-CoA reductase</fullName>
    </submittedName>
</protein>
<keyword evidence="6" id="KW-0472">Membrane</keyword>
<name>A0AA35RNM4_GEOBA</name>
<evidence type="ECO:0000313" key="8">
    <source>
        <dbReference type="Proteomes" id="UP001174909"/>
    </source>
</evidence>
<reference evidence="7" key="1">
    <citation type="submission" date="2023-03" db="EMBL/GenBank/DDBJ databases">
        <authorList>
            <person name="Steffen K."/>
            <person name="Cardenas P."/>
        </authorList>
    </citation>
    <scope>NUCLEOTIDE SEQUENCE</scope>
</reference>
<dbReference type="InterPro" id="IPR002347">
    <property type="entry name" value="SDR_fam"/>
</dbReference>